<dbReference type="SUPFAM" id="SSF101898">
    <property type="entry name" value="NHL repeat"/>
    <property type="match status" value="1"/>
</dbReference>
<keyword evidence="1" id="KW-0732">Signal</keyword>
<evidence type="ECO:0000313" key="3">
    <source>
        <dbReference type="Proteomes" id="UP000326837"/>
    </source>
</evidence>
<keyword evidence="3" id="KW-1185">Reference proteome</keyword>
<evidence type="ECO:0000313" key="2">
    <source>
        <dbReference type="EMBL" id="BBO30865.1"/>
    </source>
</evidence>
<dbReference type="InterPro" id="IPR051344">
    <property type="entry name" value="Vgb"/>
</dbReference>
<reference evidence="3" key="1">
    <citation type="submission" date="2019-10" db="EMBL/GenBank/DDBJ databases">
        <title>Lacipirellula parvula gen. nov., sp. nov., representing a lineage of planctomycetes widespread in freshwater anoxic habitats, and description of the family Lacipirellulaceae.</title>
        <authorList>
            <person name="Dedysh S.N."/>
            <person name="Kulichevskaya I.S."/>
            <person name="Beletsky A.V."/>
            <person name="Rakitin A.L."/>
            <person name="Mardanov A.V."/>
            <person name="Ivanova A.A."/>
            <person name="Saltykova V.X."/>
            <person name="Rijpstra W.I.C."/>
            <person name="Sinninghe Damste J.S."/>
            <person name="Ravin N.V."/>
        </authorList>
    </citation>
    <scope>NUCLEOTIDE SEQUENCE [LARGE SCALE GENOMIC DNA]</scope>
    <source>
        <strain evidence="3">PX69</strain>
    </source>
</reference>
<dbReference type="EMBL" id="AP021861">
    <property type="protein sequence ID" value="BBO30865.1"/>
    <property type="molecule type" value="Genomic_DNA"/>
</dbReference>
<dbReference type="Gene3D" id="2.130.10.10">
    <property type="entry name" value="YVTN repeat-like/Quinoprotein amine dehydrogenase"/>
    <property type="match status" value="1"/>
</dbReference>
<protein>
    <recommendedName>
        <fullName evidence="4">SMP-30/Gluconolactonase/LRE-like region domain-containing protein</fullName>
    </recommendedName>
</protein>
<dbReference type="InterPro" id="IPR015943">
    <property type="entry name" value="WD40/YVTN_repeat-like_dom_sf"/>
</dbReference>
<evidence type="ECO:0008006" key="4">
    <source>
        <dbReference type="Google" id="ProtNLM"/>
    </source>
</evidence>
<feature type="signal peptide" evidence="1">
    <location>
        <begin position="1"/>
        <end position="22"/>
    </location>
</feature>
<dbReference type="PROSITE" id="PS51257">
    <property type="entry name" value="PROKAR_LIPOPROTEIN"/>
    <property type="match status" value="1"/>
</dbReference>
<dbReference type="PANTHER" id="PTHR40274:SF4">
    <property type="entry name" value="BLL1406 PROTEIN"/>
    <property type="match status" value="1"/>
</dbReference>
<dbReference type="Proteomes" id="UP000326837">
    <property type="component" value="Chromosome"/>
</dbReference>
<dbReference type="AlphaFoldDB" id="A0A5K7X3C4"/>
<dbReference type="PANTHER" id="PTHR40274">
    <property type="entry name" value="VIRGINIAMYCIN B LYASE"/>
    <property type="match status" value="1"/>
</dbReference>
<gene>
    <name evidence="2" type="ORF">PLANPX_0477</name>
</gene>
<name>A0A5K7X3C4_9BACT</name>
<organism evidence="2 3">
    <name type="scientific">Lacipirellula parvula</name>
    <dbReference type="NCBI Taxonomy" id="2650471"/>
    <lineage>
        <taxon>Bacteria</taxon>
        <taxon>Pseudomonadati</taxon>
        <taxon>Planctomycetota</taxon>
        <taxon>Planctomycetia</taxon>
        <taxon>Pirellulales</taxon>
        <taxon>Lacipirellulaceae</taxon>
        <taxon>Lacipirellula</taxon>
    </lineage>
</organism>
<accession>A0A5K7X3C4</accession>
<evidence type="ECO:0000256" key="1">
    <source>
        <dbReference type="SAM" id="SignalP"/>
    </source>
</evidence>
<feature type="chain" id="PRO_5024792638" description="SMP-30/Gluconolactonase/LRE-like region domain-containing protein" evidence="1">
    <location>
        <begin position="23"/>
        <end position="321"/>
    </location>
</feature>
<proteinExistence type="predicted"/>
<dbReference type="KEGG" id="lpav:PLANPX_0477"/>
<sequence length="321" mass="33840">MTRFSLVLASLALACCCASAYAFVPTADYTLLASDYSRGLVKVDPVSGEIISTVFAASGISDIERGPDGLIYLSNYPQRVVQAVNPFTGALVRTITFAGDPQYSYPATPTDLAFGPDGRLYVSVTDVPFFGNIYVVGPNDTHSTQHFTPTLFTGLPSGIEFGPDGNLYVLSESSGNFYNRLDRLNGVTGVVEAMLADQTEGLSLPTRLTIAADGTIFVGNQGWGNRAITSYTMNGDLLQTIPVASGGLNGLTFLPDGDLVWGDGGANFMRYDFATQTTSVFSTGYGSAQKMIAIPEPASCGLALLAALALVKRSRSAGVIK</sequence>